<gene>
    <name evidence="2" type="ORF">LPLAT_LOCUS14748</name>
</gene>
<dbReference type="EMBL" id="CAXIPU020001347">
    <property type="protein sequence ID" value="CAL1672999.1"/>
    <property type="molecule type" value="Genomic_DNA"/>
</dbReference>
<organism evidence="2 3">
    <name type="scientific">Lasius platythorax</name>
    <dbReference type="NCBI Taxonomy" id="488582"/>
    <lineage>
        <taxon>Eukaryota</taxon>
        <taxon>Metazoa</taxon>
        <taxon>Ecdysozoa</taxon>
        <taxon>Arthropoda</taxon>
        <taxon>Hexapoda</taxon>
        <taxon>Insecta</taxon>
        <taxon>Pterygota</taxon>
        <taxon>Neoptera</taxon>
        <taxon>Endopterygota</taxon>
        <taxon>Hymenoptera</taxon>
        <taxon>Apocrita</taxon>
        <taxon>Aculeata</taxon>
        <taxon>Formicoidea</taxon>
        <taxon>Formicidae</taxon>
        <taxon>Formicinae</taxon>
        <taxon>Lasius</taxon>
        <taxon>Lasius</taxon>
    </lineage>
</organism>
<accession>A0AAV2N127</accession>
<feature type="compositionally biased region" description="Basic and acidic residues" evidence="1">
    <location>
        <begin position="78"/>
        <end position="87"/>
    </location>
</feature>
<keyword evidence="3" id="KW-1185">Reference proteome</keyword>
<feature type="region of interest" description="Disordered" evidence="1">
    <location>
        <begin position="126"/>
        <end position="155"/>
    </location>
</feature>
<sequence length="226" mass="24442">MATTALTSPPTVRNCIGWTFLGPLPQVGSPVGYLKTTPTGLDSATKIGCKSQSYTSWDCVSRLYVGGVYIAEPTTTETHSRTRRDDTVGDTPTQEEKATMIPAQRILLDKGIKIFVRGKGVLTRTQVSKLPQDQSQQTTSKAVGPGSSVQTRSMTDNNTGFFYSDIIPVRSVAVTTMICARETEPMPYSPQYQILAGRLNDPAQTGVLSAVVRGPNVRCHDNVILS</sequence>
<evidence type="ECO:0000313" key="2">
    <source>
        <dbReference type="EMBL" id="CAL1672999.1"/>
    </source>
</evidence>
<dbReference type="Proteomes" id="UP001497644">
    <property type="component" value="Unassembled WGS sequence"/>
</dbReference>
<reference evidence="2" key="1">
    <citation type="submission" date="2024-04" db="EMBL/GenBank/DDBJ databases">
        <authorList>
            <consortium name="Molecular Ecology Group"/>
        </authorList>
    </citation>
    <scope>NUCLEOTIDE SEQUENCE</scope>
</reference>
<dbReference type="AlphaFoldDB" id="A0AAV2N127"/>
<protein>
    <submittedName>
        <fullName evidence="2">Uncharacterized protein</fullName>
    </submittedName>
</protein>
<evidence type="ECO:0000313" key="3">
    <source>
        <dbReference type="Proteomes" id="UP001497644"/>
    </source>
</evidence>
<feature type="region of interest" description="Disordered" evidence="1">
    <location>
        <begin position="75"/>
        <end position="95"/>
    </location>
</feature>
<comment type="caution">
    <text evidence="2">The sequence shown here is derived from an EMBL/GenBank/DDBJ whole genome shotgun (WGS) entry which is preliminary data.</text>
</comment>
<evidence type="ECO:0000256" key="1">
    <source>
        <dbReference type="SAM" id="MobiDB-lite"/>
    </source>
</evidence>
<name>A0AAV2N127_9HYME</name>
<proteinExistence type="predicted"/>